<comment type="caution">
    <text evidence="10">The sequence shown here is derived from an EMBL/GenBank/DDBJ whole genome shotgun (WGS) entry which is preliminary data.</text>
</comment>
<evidence type="ECO:0000256" key="6">
    <source>
        <dbReference type="PIRSR" id="PIRSR005096-1"/>
    </source>
</evidence>
<dbReference type="InterPro" id="IPR015443">
    <property type="entry name" value="Aldose_1-epimerase"/>
</dbReference>
<feature type="binding site" evidence="8">
    <location>
        <begin position="180"/>
        <end position="182"/>
    </location>
    <ligand>
        <name>beta-D-galactose</name>
        <dbReference type="ChEBI" id="CHEBI:27667"/>
    </ligand>
</feature>
<feature type="active site" description="Proton acceptor" evidence="6">
    <location>
        <position position="312"/>
    </location>
</feature>
<evidence type="ECO:0000256" key="8">
    <source>
        <dbReference type="PIRSR" id="PIRSR005096-3"/>
    </source>
</evidence>
<keyword evidence="4 5" id="KW-0119">Carbohydrate metabolism</keyword>
<keyword evidence="3 5" id="KW-0413">Isomerase</keyword>
<accession>A0A7J6G0Y5</accession>
<dbReference type="EMBL" id="JAATIP010000084">
    <property type="protein sequence ID" value="KAF4376663.1"/>
    <property type="molecule type" value="Genomic_DNA"/>
</dbReference>
<sequence length="355" mass="39158">MTKTTFLLCFITLLASSSALPSVSKHHKVGFYELKKGHISVNLTNWGATIVSLHLPDRHGKLDDVVLGYDSIDTYKMNYESGAKFTLNGHTYKLVANEKKNILHGGKVGFSDVAWKVKSYQNKGLAPHIVFTYHSRDGEQGFPGDVLVTATYTLFGHGKLAVIMTAKALNKPTPVNLAQHTYWNLGGHTSGDILSNDIQIFGSQITPVDDELIPTGKIQSVKGTPFDFLKPHPVGTKIKELPKGYDINYVLDGVPEGKELKRVAVVYDKKSGRSMDLSTNKPGVQFYTGNNIKDIKGKGGFVYQSHAALCLETQAFPDSVNHPNFPSTIISPEEPYKHVMLFKFSTKDRPNFSSV</sequence>
<keyword evidence="9" id="KW-0732">Signal</keyword>
<dbReference type="Gene3D" id="2.70.98.10">
    <property type="match status" value="1"/>
</dbReference>
<feature type="signal peptide" evidence="9">
    <location>
        <begin position="1"/>
        <end position="19"/>
    </location>
</feature>
<dbReference type="AlphaFoldDB" id="A0A7J6G0Y5"/>
<comment type="pathway">
    <text evidence="1 5">Carbohydrate metabolism; hexose metabolism.</text>
</comment>
<dbReference type="PIRSF" id="PIRSF005096">
    <property type="entry name" value="GALM"/>
    <property type="match status" value="1"/>
</dbReference>
<evidence type="ECO:0000256" key="2">
    <source>
        <dbReference type="ARBA" id="ARBA00006206"/>
    </source>
</evidence>
<dbReference type="InterPro" id="IPR014718">
    <property type="entry name" value="GH-type_carb-bd"/>
</dbReference>
<dbReference type="UniPathway" id="UPA00242"/>
<dbReference type="GO" id="GO:0033499">
    <property type="term" value="P:galactose catabolic process via UDP-galactose, Leloir pathway"/>
    <property type="evidence" value="ECO:0007669"/>
    <property type="project" value="TreeGrafter"/>
</dbReference>
<feature type="active site" description="Proton donor" evidence="6">
    <location>
        <position position="180"/>
    </location>
</feature>
<evidence type="ECO:0000256" key="7">
    <source>
        <dbReference type="PIRSR" id="PIRSR005096-2"/>
    </source>
</evidence>
<evidence type="ECO:0000256" key="9">
    <source>
        <dbReference type="SAM" id="SignalP"/>
    </source>
</evidence>
<comment type="catalytic activity">
    <reaction evidence="5">
        <text>alpha-D-glucose = beta-D-glucose</text>
        <dbReference type="Rhea" id="RHEA:10264"/>
        <dbReference type="ChEBI" id="CHEBI:15903"/>
        <dbReference type="ChEBI" id="CHEBI:17925"/>
        <dbReference type="EC" id="5.1.3.3"/>
    </reaction>
</comment>
<evidence type="ECO:0000256" key="1">
    <source>
        <dbReference type="ARBA" id="ARBA00005028"/>
    </source>
</evidence>
<protein>
    <recommendedName>
        <fullName evidence="5">Aldose 1-epimerase</fullName>
        <ecNumber evidence="5">5.1.3.3</ecNumber>
    </recommendedName>
</protein>
<dbReference type="SUPFAM" id="SSF74650">
    <property type="entry name" value="Galactose mutarotase-like"/>
    <property type="match status" value="1"/>
</dbReference>
<evidence type="ECO:0000313" key="10">
    <source>
        <dbReference type="EMBL" id="KAF4376663.1"/>
    </source>
</evidence>
<dbReference type="GO" id="GO:0004034">
    <property type="term" value="F:aldose 1-epimerase activity"/>
    <property type="evidence" value="ECO:0007669"/>
    <property type="project" value="UniProtKB-EC"/>
</dbReference>
<proteinExistence type="inferred from homology"/>
<gene>
    <name evidence="10" type="ORF">F8388_025534</name>
</gene>
<dbReference type="InterPro" id="IPR008183">
    <property type="entry name" value="Aldose_1/G6P_1-epimerase"/>
</dbReference>
<dbReference type="CDD" id="cd09019">
    <property type="entry name" value="galactose_mutarotase_like"/>
    <property type="match status" value="1"/>
</dbReference>
<reference evidence="10 11" key="1">
    <citation type="journal article" date="2020" name="bioRxiv">
        <title>Sequence and annotation of 42 cannabis genomes reveals extensive copy number variation in cannabinoid synthesis and pathogen resistance genes.</title>
        <authorList>
            <person name="Mckernan K.J."/>
            <person name="Helbert Y."/>
            <person name="Kane L.T."/>
            <person name="Ebling H."/>
            <person name="Zhang L."/>
            <person name="Liu B."/>
            <person name="Eaton Z."/>
            <person name="Mclaughlin S."/>
            <person name="Kingan S."/>
            <person name="Baybayan P."/>
            <person name="Concepcion G."/>
            <person name="Jordan M."/>
            <person name="Riva A."/>
            <person name="Barbazuk W."/>
            <person name="Harkins T."/>
        </authorList>
    </citation>
    <scope>NUCLEOTIDE SEQUENCE [LARGE SCALE GENOMIC DNA]</scope>
    <source>
        <strain evidence="11">cv. Jamaican Lion 4</strain>
        <tissue evidence="10">Leaf</tissue>
    </source>
</reference>
<comment type="similarity">
    <text evidence="2 5">Belongs to the aldose epimerase family.</text>
</comment>
<dbReference type="PANTHER" id="PTHR10091:SF0">
    <property type="entry name" value="GALACTOSE MUTAROTASE"/>
    <property type="match status" value="1"/>
</dbReference>
<evidence type="ECO:0000256" key="5">
    <source>
        <dbReference type="PIRNR" id="PIRNR005096"/>
    </source>
</evidence>
<feature type="chain" id="PRO_5029915094" description="Aldose 1-epimerase" evidence="9">
    <location>
        <begin position="20"/>
        <end position="355"/>
    </location>
</feature>
<organism evidence="10 11">
    <name type="scientific">Cannabis sativa</name>
    <name type="common">Hemp</name>
    <name type="synonym">Marijuana</name>
    <dbReference type="NCBI Taxonomy" id="3483"/>
    <lineage>
        <taxon>Eukaryota</taxon>
        <taxon>Viridiplantae</taxon>
        <taxon>Streptophyta</taxon>
        <taxon>Embryophyta</taxon>
        <taxon>Tracheophyta</taxon>
        <taxon>Spermatophyta</taxon>
        <taxon>Magnoliopsida</taxon>
        <taxon>eudicotyledons</taxon>
        <taxon>Gunneridae</taxon>
        <taxon>Pentapetalae</taxon>
        <taxon>rosids</taxon>
        <taxon>fabids</taxon>
        <taxon>Rosales</taxon>
        <taxon>Cannabaceae</taxon>
        <taxon>Cannabis</taxon>
    </lineage>
</organism>
<dbReference type="Pfam" id="PF01263">
    <property type="entry name" value="Aldose_epim"/>
    <property type="match status" value="1"/>
</dbReference>
<feature type="binding site" evidence="7">
    <location>
        <position position="246"/>
    </location>
    <ligand>
        <name>beta-D-galactose</name>
        <dbReference type="ChEBI" id="CHEBI:27667"/>
    </ligand>
</feature>
<name>A0A7J6G0Y5_CANSA</name>
<dbReference type="PANTHER" id="PTHR10091">
    <property type="entry name" value="ALDOSE-1-EPIMERASE"/>
    <property type="match status" value="1"/>
</dbReference>
<dbReference type="Proteomes" id="UP000525078">
    <property type="component" value="Unassembled WGS sequence"/>
</dbReference>
<dbReference type="GO" id="GO:0030246">
    <property type="term" value="F:carbohydrate binding"/>
    <property type="evidence" value="ECO:0007669"/>
    <property type="project" value="InterPro"/>
</dbReference>
<evidence type="ECO:0000256" key="3">
    <source>
        <dbReference type="ARBA" id="ARBA00023235"/>
    </source>
</evidence>
<dbReference type="GO" id="GO:0006006">
    <property type="term" value="P:glucose metabolic process"/>
    <property type="evidence" value="ECO:0007669"/>
    <property type="project" value="TreeGrafter"/>
</dbReference>
<dbReference type="EC" id="5.1.3.3" evidence="5"/>
<dbReference type="InterPro" id="IPR047215">
    <property type="entry name" value="Galactose_mutarotase-like"/>
</dbReference>
<evidence type="ECO:0000256" key="4">
    <source>
        <dbReference type="ARBA" id="ARBA00023277"/>
    </source>
</evidence>
<evidence type="ECO:0000313" key="11">
    <source>
        <dbReference type="Proteomes" id="UP000525078"/>
    </source>
</evidence>
<dbReference type="InterPro" id="IPR011013">
    <property type="entry name" value="Gal_mutarotase_sf_dom"/>
</dbReference>